<dbReference type="Pfam" id="PF00620">
    <property type="entry name" value="RhoGAP"/>
    <property type="match status" value="1"/>
</dbReference>
<dbReference type="SMART" id="SM00324">
    <property type="entry name" value="RhoGAP"/>
    <property type="match status" value="1"/>
</dbReference>
<accession>A0A6A0HBL4</accession>
<dbReference type="OrthoDB" id="10061772at2759"/>
<evidence type="ECO:0000259" key="2">
    <source>
        <dbReference type="PROSITE" id="PS50238"/>
    </source>
</evidence>
<sequence length="361" mass="40187">MHLSFTTDLPTICDSIDGQRSVGSSGWRQLAPLARWLSGGKKQLPNDEALELVHLSPELLQHFIFIIDFLGSPDNVRTEGIFRKCGSSSRQLELRNHISKSMSTMSNENGCDAAFLLSVLSSYSTHDVASLLKSMLADLPEPLLLDHNFILHCKLAGKRIKALQLLLLLLPPCNFQLLKALLFLLHNIALHHLHNRMSACNLGMVFAPHIMCPRKMTGTDLQTHSSVAGTAVAFMVRHATKLFQSHKVHYSSHNNCWFVPDSCPDHDPTLANTVFSFVDRAQTEAASARETTALALAELYAHVSNLPDSDKKRKLVRQFNTASGYGTPKYQHGSRAKAFAHSIKVRTMRHCKDLYNPCLAE</sequence>
<reference evidence="3" key="3">
    <citation type="submission" date="2019-06" db="EMBL/GenBank/DDBJ databases">
        <authorList>
            <person name="Poynton C."/>
            <person name="Hasenbein S."/>
            <person name="Benoit J.B."/>
            <person name="Sepulveda M.S."/>
            <person name="Poelchau M.F."/>
            <person name="Murali S.C."/>
            <person name="Chen S."/>
            <person name="Glastad K.M."/>
            <person name="Werren J.H."/>
            <person name="Vineis J.H."/>
            <person name="Bowen J.L."/>
            <person name="Friedrich M."/>
            <person name="Jones J."/>
            <person name="Robertson H.M."/>
            <person name="Feyereisen R."/>
            <person name="Mechler-Hickson A."/>
            <person name="Mathers N."/>
            <person name="Lee C.E."/>
            <person name="Colbourne J.K."/>
            <person name="Biales A."/>
            <person name="Johnston J.S."/>
            <person name="Wellborn G.A."/>
            <person name="Rosendale A.J."/>
            <person name="Cridge A.G."/>
            <person name="Munoz-Torres M.C."/>
            <person name="Bain P.A."/>
            <person name="Manny A.R."/>
            <person name="Major K.M."/>
            <person name="Lambert F.N."/>
            <person name="Vulpe C.D."/>
            <person name="Tuck P."/>
            <person name="Blalock B.J."/>
            <person name="Lin Y.-Y."/>
            <person name="Smith M.E."/>
            <person name="Ochoa-Acuna H."/>
            <person name="Chen M.-J.M."/>
            <person name="Childers C.P."/>
            <person name="Qu J."/>
            <person name="Dugan S."/>
            <person name="Lee S.L."/>
            <person name="Chao H."/>
            <person name="Dinh H."/>
            <person name="Han Y."/>
            <person name="Doddapaneni H."/>
            <person name="Worley K.C."/>
            <person name="Muzny D.M."/>
            <person name="Gibbs R.A."/>
            <person name="Richards S."/>
        </authorList>
    </citation>
    <scope>NUCLEOTIDE SEQUENCE</scope>
    <source>
        <strain evidence="3">HAZT.00-mixed</strain>
        <tissue evidence="3">Whole organism</tissue>
    </source>
</reference>
<dbReference type="InterPro" id="IPR000198">
    <property type="entry name" value="RhoGAP_dom"/>
</dbReference>
<dbReference type="GO" id="GO:0005737">
    <property type="term" value="C:cytoplasm"/>
    <property type="evidence" value="ECO:0007669"/>
    <property type="project" value="TreeGrafter"/>
</dbReference>
<gene>
    <name evidence="3" type="ORF">HAZT_HAZT004502</name>
</gene>
<dbReference type="InterPro" id="IPR008936">
    <property type="entry name" value="Rho_GTPase_activation_prot"/>
</dbReference>
<dbReference type="GO" id="GO:0005096">
    <property type="term" value="F:GTPase activator activity"/>
    <property type="evidence" value="ECO:0007669"/>
    <property type="project" value="UniProtKB-KW"/>
</dbReference>
<name>A0A6A0HBL4_HYAAZ</name>
<organism evidence="3">
    <name type="scientific">Hyalella azteca</name>
    <name type="common">Amphipod</name>
    <dbReference type="NCBI Taxonomy" id="294128"/>
    <lineage>
        <taxon>Eukaryota</taxon>
        <taxon>Metazoa</taxon>
        <taxon>Ecdysozoa</taxon>
        <taxon>Arthropoda</taxon>
        <taxon>Crustacea</taxon>
        <taxon>Multicrustacea</taxon>
        <taxon>Malacostraca</taxon>
        <taxon>Eumalacostraca</taxon>
        <taxon>Peracarida</taxon>
        <taxon>Amphipoda</taxon>
        <taxon>Senticaudata</taxon>
        <taxon>Talitrida</taxon>
        <taxon>Talitroidea</taxon>
        <taxon>Hyalellidae</taxon>
        <taxon>Hyalella</taxon>
    </lineage>
</organism>
<dbReference type="SUPFAM" id="SSF48350">
    <property type="entry name" value="GTPase activation domain, GAP"/>
    <property type="match status" value="1"/>
</dbReference>
<dbReference type="PANTHER" id="PTHR14963">
    <property type="entry name" value="RHO GTPASE ACTIVATING PROTEIN 18,19-RELATED"/>
    <property type="match status" value="1"/>
</dbReference>
<evidence type="ECO:0000256" key="1">
    <source>
        <dbReference type="ARBA" id="ARBA00022468"/>
    </source>
</evidence>
<comment type="caution">
    <text evidence="3">The sequence shown here is derived from an EMBL/GenBank/DDBJ whole genome shotgun (WGS) entry which is preliminary data.</text>
</comment>
<dbReference type="PROSITE" id="PS50238">
    <property type="entry name" value="RHOGAP"/>
    <property type="match status" value="1"/>
</dbReference>
<evidence type="ECO:0000313" key="3">
    <source>
        <dbReference type="EMBL" id="KAA0203180.1"/>
    </source>
</evidence>
<dbReference type="GO" id="GO:0051056">
    <property type="term" value="P:regulation of small GTPase mediated signal transduction"/>
    <property type="evidence" value="ECO:0007669"/>
    <property type="project" value="TreeGrafter"/>
</dbReference>
<protein>
    <recommendedName>
        <fullName evidence="2">Rho-GAP domain-containing protein</fullName>
    </recommendedName>
</protein>
<reference evidence="3" key="2">
    <citation type="journal article" date="2018" name="Environ. Sci. Technol.">
        <title>The Toxicogenome of Hyalella azteca: A Model for Sediment Ecotoxicology and Evolutionary Toxicology.</title>
        <authorList>
            <person name="Poynton H.C."/>
            <person name="Hasenbein S."/>
            <person name="Benoit J.B."/>
            <person name="Sepulveda M.S."/>
            <person name="Poelchau M.F."/>
            <person name="Hughes D.S.T."/>
            <person name="Murali S.C."/>
            <person name="Chen S."/>
            <person name="Glastad K.M."/>
            <person name="Goodisman M.A.D."/>
            <person name="Werren J.H."/>
            <person name="Vineis J.H."/>
            <person name="Bowen J.L."/>
            <person name="Friedrich M."/>
            <person name="Jones J."/>
            <person name="Robertson H.M."/>
            <person name="Feyereisen R."/>
            <person name="Mechler-Hickson A."/>
            <person name="Mathers N."/>
            <person name="Lee C.E."/>
            <person name="Colbourne J.K."/>
            <person name="Biales A."/>
            <person name="Johnston J.S."/>
            <person name="Wellborn G.A."/>
            <person name="Rosendale A.J."/>
            <person name="Cridge A.G."/>
            <person name="Munoz-Torres M.C."/>
            <person name="Bain P.A."/>
            <person name="Manny A.R."/>
            <person name="Major K.M."/>
            <person name="Lambert F.N."/>
            <person name="Vulpe C.D."/>
            <person name="Tuck P."/>
            <person name="Blalock B.J."/>
            <person name="Lin Y.Y."/>
            <person name="Smith M.E."/>
            <person name="Ochoa-Acuna H."/>
            <person name="Chen M.M."/>
            <person name="Childers C.P."/>
            <person name="Qu J."/>
            <person name="Dugan S."/>
            <person name="Lee S.L."/>
            <person name="Chao H."/>
            <person name="Dinh H."/>
            <person name="Han Y."/>
            <person name="Doddapaneni H."/>
            <person name="Worley K.C."/>
            <person name="Muzny D.M."/>
            <person name="Gibbs R.A."/>
            <person name="Richards S."/>
        </authorList>
    </citation>
    <scope>NUCLEOTIDE SEQUENCE</scope>
    <source>
        <strain evidence="3">HAZT.00-mixed</strain>
        <tissue evidence="3">Whole organism</tissue>
    </source>
</reference>
<feature type="domain" description="Rho-GAP" evidence="2">
    <location>
        <begin position="50"/>
        <end position="243"/>
    </location>
</feature>
<dbReference type="Proteomes" id="UP000711488">
    <property type="component" value="Unassembled WGS sequence"/>
</dbReference>
<dbReference type="AlphaFoldDB" id="A0A6A0HBL4"/>
<reference evidence="3" key="1">
    <citation type="submission" date="2014-08" db="EMBL/GenBank/DDBJ databases">
        <authorList>
            <person name="Murali S."/>
            <person name="Richards S."/>
            <person name="Bandaranaike D."/>
            <person name="Bellair M."/>
            <person name="Blankenburg K."/>
            <person name="Chao H."/>
            <person name="Dinh H."/>
            <person name="Doddapaneni H."/>
            <person name="Dugan-Rocha S."/>
            <person name="Elkadiri S."/>
            <person name="Gnanaolivu R."/>
            <person name="Hughes D."/>
            <person name="Lee S."/>
            <person name="Li M."/>
            <person name="Ming W."/>
            <person name="Munidasa M."/>
            <person name="Muniz J."/>
            <person name="Nguyen L."/>
            <person name="Osuji N."/>
            <person name="Pu L.-L."/>
            <person name="Puazo M."/>
            <person name="Skinner E."/>
            <person name="Qu C."/>
            <person name="Quiroz J."/>
            <person name="Raj R."/>
            <person name="Weissenberger G."/>
            <person name="Xin Y."/>
            <person name="Zou X."/>
            <person name="Han Y."/>
            <person name="Worley K."/>
            <person name="Muzny D."/>
            <person name="Gibbs R."/>
        </authorList>
    </citation>
    <scope>NUCLEOTIDE SEQUENCE</scope>
    <source>
        <strain evidence="3">HAZT.00-mixed</strain>
        <tissue evidence="3">Whole organism</tissue>
    </source>
</reference>
<proteinExistence type="predicted"/>
<dbReference type="PANTHER" id="PTHR14963:SF7">
    <property type="entry name" value="RHO GTPASE-ACTIVATING PROTEIN 19"/>
    <property type="match status" value="1"/>
</dbReference>
<dbReference type="EMBL" id="JQDR03002228">
    <property type="protein sequence ID" value="KAA0203180.1"/>
    <property type="molecule type" value="Genomic_DNA"/>
</dbReference>
<dbReference type="GO" id="GO:0007165">
    <property type="term" value="P:signal transduction"/>
    <property type="evidence" value="ECO:0007669"/>
    <property type="project" value="InterPro"/>
</dbReference>
<keyword evidence="1" id="KW-0343">GTPase activation</keyword>
<dbReference type="Gene3D" id="1.10.555.10">
    <property type="entry name" value="Rho GTPase activation protein"/>
    <property type="match status" value="1"/>
</dbReference>